<proteinExistence type="predicted"/>
<accession>A0A0R3RVZ8</accession>
<evidence type="ECO:0000313" key="3">
    <source>
        <dbReference type="WBParaSite" id="EEL_0000631101-mRNA-1"/>
    </source>
</evidence>
<dbReference type="AlphaFoldDB" id="A0A0R3RVZ8"/>
<dbReference type="Pfam" id="PF14626">
    <property type="entry name" value="RNase_Zc3h12a_2"/>
    <property type="match status" value="1"/>
</dbReference>
<dbReference type="Proteomes" id="UP000050640">
    <property type="component" value="Unplaced"/>
</dbReference>
<dbReference type="WBParaSite" id="EEL_0000631101-mRNA-1">
    <property type="protein sequence ID" value="EEL_0000631101-mRNA-1"/>
    <property type="gene ID" value="EEL_0000631101"/>
</dbReference>
<organism evidence="2 3">
    <name type="scientific">Elaeophora elaphi</name>
    <dbReference type="NCBI Taxonomy" id="1147741"/>
    <lineage>
        <taxon>Eukaryota</taxon>
        <taxon>Metazoa</taxon>
        <taxon>Ecdysozoa</taxon>
        <taxon>Nematoda</taxon>
        <taxon>Chromadorea</taxon>
        <taxon>Rhabditida</taxon>
        <taxon>Spirurina</taxon>
        <taxon>Spiruromorpha</taxon>
        <taxon>Filarioidea</taxon>
        <taxon>Onchocercidae</taxon>
        <taxon>Elaeophora</taxon>
    </lineage>
</organism>
<name>A0A0R3RVZ8_9BILA</name>
<protein>
    <submittedName>
        <fullName evidence="3">RNase_Zc3h12a_2 domain-containing protein</fullName>
    </submittedName>
</protein>
<evidence type="ECO:0000259" key="1">
    <source>
        <dbReference type="Pfam" id="PF14626"/>
    </source>
</evidence>
<feature type="domain" description="Zc3h12a-like Ribonuclease NYN" evidence="1">
    <location>
        <begin position="120"/>
        <end position="226"/>
    </location>
</feature>
<sequence>MFEYHRKTDQLDADFGGLLQICRRMSVKLYAGEGNGTNSRYIMCDVELSKIISFENVKRLLIERTAGTLLRPIVIDGLLIGASYDQKYALDDHIGCLENYVRQMKPSGKIRRGFRVMEPYPVQALVKVLFYFIARGHKATAFLPIFFDEQLDKSCCSSCALVSNVEQFRELVLLKLIKFLPNENFASQIKHRTADCHGILVTSPEGFHFNSSNLHRNDHSEESITSADVTNTSYDLPYSDDTEVLLDNSKFPIIIPLFRPYNHRLIISLDVIRWRKVLQVEKQEVSIPQYKLLVDEQLTLQTQFGLLNKLVSMLDDQFSCGPSDADIVSLFRHALGLADQDISSVRPM</sequence>
<evidence type="ECO:0000313" key="2">
    <source>
        <dbReference type="Proteomes" id="UP000050640"/>
    </source>
</evidence>
<dbReference type="InterPro" id="IPR028079">
    <property type="entry name" value="RNase_Zc3h12a_2"/>
</dbReference>
<reference evidence="3" key="1">
    <citation type="submission" date="2017-02" db="UniProtKB">
        <authorList>
            <consortium name="WormBaseParasite"/>
        </authorList>
    </citation>
    <scope>IDENTIFICATION</scope>
</reference>
<keyword evidence="2" id="KW-1185">Reference proteome</keyword>